<sequence length="131" mass="15011">RNTARLVAQGHRHEEGIDYDEVFAPVSRIEAIKIFLAFASYMGFIVYQMDVKSSLLYGKIDRRFKQKEDGIFICQDKYVAEIIKKFNFLSVKTASTPIKTKKPLFKDEEAADVDVSGHSKNFTSSSYEEDL</sequence>
<dbReference type="EMBL" id="BKCJ011256535">
    <property type="protein sequence ID" value="GFD11037.1"/>
    <property type="molecule type" value="Genomic_DNA"/>
</dbReference>
<feature type="domain" description="Reverse transcriptase Ty1/copia-type" evidence="2">
    <location>
        <begin position="3"/>
        <end position="62"/>
    </location>
</feature>
<gene>
    <name evidence="3" type="ORF">Tci_883006</name>
</gene>
<reference evidence="3" key="1">
    <citation type="journal article" date="2019" name="Sci. Rep.">
        <title>Draft genome of Tanacetum cinerariifolium, the natural source of mosquito coil.</title>
        <authorList>
            <person name="Yamashiro T."/>
            <person name="Shiraishi A."/>
            <person name="Satake H."/>
            <person name="Nakayama K."/>
        </authorList>
    </citation>
    <scope>NUCLEOTIDE SEQUENCE</scope>
</reference>
<accession>A0A699TLL5</accession>
<name>A0A699TLL5_TANCI</name>
<evidence type="ECO:0000313" key="3">
    <source>
        <dbReference type="EMBL" id="GFD11037.1"/>
    </source>
</evidence>
<feature type="compositionally biased region" description="Polar residues" evidence="1">
    <location>
        <begin position="118"/>
        <end position="131"/>
    </location>
</feature>
<dbReference type="Pfam" id="PF07727">
    <property type="entry name" value="RVT_2"/>
    <property type="match status" value="1"/>
</dbReference>
<organism evidence="3">
    <name type="scientific">Tanacetum cinerariifolium</name>
    <name type="common">Dalmatian daisy</name>
    <name type="synonym">Chrysanthemum cinerariifolium</name>
    <dbReference type="NCBI Taxonomy" id="118510"/>
    <lineage>
        <taxon>Eukaryota</taxon>
        <taxon>Viridiplantae</taxon>
        <taxon>Streptophyta</taxon>
        <taxon>Embryophyta</taxon>
        <taxon>Tracheophyta</taxon>
        <taxon>Spermatophyta</taxon>
        <taxon>Magnoliopsida</taxon>
        <taxon>eudicotyledons</taxon>
        <taxon>Gunneridae</taxon>
        <taxon>Pentapetalae</taxon>
        <taxon>asterids</taxon>
        <taxon>campanulids</taxon>
        <taxon>Asterales</taxon>
        <taxon>Asteraceae</taxon>
        <taxon>Asteroideae</taxon>
        <taxon>Anthemideae</taxon>
        <taxon>Anthemidinae</taxon>
        <taxon>Tanacetum</taxon>
    </lineage>
</organism>
<evidence type="ECO:0000256" key="1">
    <source>
        <dbReference type="SAM" id="MobiDB-lite"/>
    </source>
</evidence>
<feature type="non-terminal residue" evidence="3">
    <location>
        <position position="1"/>
    </location>
</feature>
<protein>
    <submittedName>
        <fullName evidence="3">Putative ribonuclease H-like domain-containing protein</fullName>
    </submittedName>
</protein>
<proteinExistence type="predicted"/>
<feature type="region of interest" description="Disordered" evidence="1">
    <location>
        <begin position="109"/>
        <end position="131"/>
    </location>
</feature>
<evidence type="ECO:0000259" key="2">
    <source>
        <dbReference type="Pfam" id="PF07727"/>
    </source>
</evidence>
<dbReference type="InterPro" id="IPR013103">
    <property type="entry name" value="RVT_2"/>
</dbReference>
<dbReference type="AlphaFoldDB" id="A0A699TLL5"/>
<comment type="caution">
    <text evidence="3">The sequence shown here is derived from an EMBL/GenBank/DDBJ whole genome shotgun (WGS) entry which is preliminary data.</text>
</comment>